<proteinExistence type="predicted"/>
<dbReference type="InterPro" id="IPR036412">
    <property type="entry name" value="HAD-like_sf"/>
</dbReference>
<gene>
    <name evidence="1" type="ORF">C2E21_1612</name>
</gene>
<dbReference type="NCBIfam" id="TIGR01509">
    <property type="entry name" value="HAD-SF-IA-v3"/>
    <property type="match status" value="1"/>
</dbReference>
<organism evidence="1 2">
    <name type="scientific">Chlorella sorokiniana</name>
    <name type="common">Freshwater green alga</name>
    <dbReference type="NCBI Taxonomy" id="3076"/>
    <lineage>
        <taxon>Eukaryota</taxon>
        <taxon>Viridiplantae</taxon>
        <taxon>Chlorophyta</taxon>
        <taxon>core chlorophytes</taxon>
        <taxon>Trebouxiophyceae</taxon>
        <taxon>Chlorellales</taxon>
        <taxon>Chlorellaceae</taxon>
        <taxon>Chlorella clade</taxon>
        <taxon>Chlorella</taxon>
    </lineage>
</organism>
<dbReference type="GO" id="GO:0008374">
    <property type="term" value="F:O-acyltransferase activity"/>
    <property type="evidence" value="ECO:0007669"/>
    <property type="project" value="InterPro"/>
</dbReference>
<evidence type="ECO:0000313" key="1">
    <source>
        <dbReference type="EMBL" id="PRW60139.1"/>
    </source>
</evidence>
<dbReference type="SUPFAM" id="SSF56784">
    <property type="entry name" value="HAD-like"/>
    <property type="match status" value="1"/>
</dbReference>
<dbReference type="PRINTS" id="PR00413">
    <property type="entry name" value="HADHALOGNASE"/>
</dbReference>
<dbReference type="STRING" id="3076.A0A2P6U1G1"/>
<sequence>MRSAPRLRPLVAPSSSAPAHPKAVVFDLGKVLLDFDFHKSSWRLAEACRAPTPTRQAALLELFGHSPQPTGLLDRWGGRSLVEQMERGQLSSRQFYQLVCELSGLQVDYPTFAQLYADIFTPIAPLIAQQQLLAAAGWPTYLLSNCSALHIDDCRRRHAFMGSFAGLCLSYEVCSFKPDPEIYAAAEQLTGCSGPDLVFIDDKEENAAAAAARGWQAIHHTSVAGTLQQLQALGLPVVDAAGASPLNPVLWVPGTADCNILIEVDPSYRSPSGSCPGGTTVDAQLGPIPPFAGTELYCLAEYLGPNNNTAAGAPDGGAQPGLFNQPGVRTSLNDSVAGTPAYLQGWYDAFASKGYDMGPDSDNFAVACWDWRLTPNTTAAGAAETEAWDVRATQAIERLYNASGEPVYLMGASNGALFIKALLDSKPQEWKDRYVAGFVGIAPGIGGLNQCLLGILLGLDSSAPNLTLPLAPIVSHWPLLYYCLPQPALWGRQQPMATSTADPSNPVQYYAADLRRFFSEELRLPAAAAMLDRFAAPNSTWAQPPGVDTLLIHGFGIPTFGDVSSSAFAQGLPLQSFDAANPMATFGATNLGDGWIDTFAAAAPEVAGWATSDLCHTLESLSVTDPSAAANFPTSSLLFKLGGSPAAHYNLWADPASTSVAAVLAFVTRPEPVPRPGC</sequence>
<dbReference type="AlphaFoldDB" id="A0A2P6U1G1"/>
<dbReference type="InterPro" id="IPR003386">
    <property type="entry name" value="LACT/PDAT_acylTrfase"/>
</dbReference>
<comment type="caution">
    <text evidence="1">The sequence shown here is derived from an EMBL/GenBank/DDBJ whole genome shotgun (WGS) entry which is preliminary data.</text>
</comment>
<dbReference type="InterPro" id="IPR006439">
    <property type="entry name" value="HAD-SF_hydro_IA"/>
</dbReference>
<protein>
    <submittedName>
        <fullName evidence="1">Haloacid dehalogenase</fullName>
    </submittedName>
</protein>
<dbReference type="GO" id="GO:0006629">
    <property type="term" value="P:lipid metabolic process"/>
    <property type="evidence" value="ECO:0007669"/>
    <property type="project" value="InterPro"/>
</dbReference>
<dbReference type="Gene3D" id="1.10.150.240">
    <property type="entry name" value="Putative phosphatase, domain 2"/>
    <property type="match status" value="1"/>
</dbReference>
<name>A0A2P6U1G1_CHLSO</name>
<dbReference type="SUPFAM" id="SSF53474">
    <property type="entry name" value="alpha/beta-Hydrolases"/>
    <property type="match status" value="1"/>
</dbReference>
<dbReference type="Pfam" id="PF02450">
    <property type="entry name" value="LCAT"/>
    <property type="match status" value="1"/>
</dbReference>
<dbReference type="Gene3D" id="3.40.50.1000">
    <property type="entry name" value="HAD superfamily/HAD-like"/>
    <property type="match status" value="1"/>
</dbReference>
<dbReference type="Pfam" id="PF00702">
    <property type="entry name" value="Hydrolase"/>
    <property type="match status" value="1"/>
</dbReference>
<dbReference type="Gene3D" id="3.40.50.1820">
    <property type="entry name" value="alpha/beta hydrolase"/>
    <property type="match status" value="1"/>
</dbReference>
<dbReference type="CDD" id="cd02603">
    <property type="entry name" value="HAD_sEH-N_like"/>
    <property type="match status" value="1"/>
</dbReference>
<dbReference type="OrthoDB" id="511382at2759"/>
<dbReference type="PANTHER" id="PTHR43611">
    <property type="entry name" value="ALPHA-D-GLUCOSE 1-PHOSPHATE PHOSPHATASE"/>
    <property type="match status" value="1"/>
</dbReference>
<dbReference type="Proteomes" id="UP000239899">
    <property type="component" value="Unassembled WGS sequence"/>
</dbReference>
<dbReference type="InterPro" id="IPR029058">
    <property type="entry name" value="AB_hydrolase_fold"/>
</dbReference>
<accession>A0A2P6U1G1</accession>
<dbReference type="InterPro" id="IPR023214">
    <property type="entry name" value="HAD_sf"/>
</dbReference>
<dbReference type="EMBL" id="LHPG02000003">
    <property type="protein sequence ID" value="PRW60139.1"/>
    <property type="molecule type" value="Genomic_DNA"/>
</dbReference>
<dbReference type="PANTHER" id="PTHR43611:SF3">
    <property type="entry name" value="FLAVIN MONONUCLEOTIDE HYDROLASE 1, CHLOROPLATIC"/>
    <property type="match status" value="1"/>
</dbReference>
<reference evidence="1 2" key="1">
    <citation type="journal article" date="2018" name="Plant J.">
        <title>Genome sequences of Chlorella sorokiniana UTEX 1602 and Micractinium conductrix SAG 241.80: implications to maltose excretion by a green alga.</title>
        <authorList>
            <person name="Arriola M.B."/>
            <person name="Velmurugan N."/>
            <person name="Zhang Y."/>
            <person name="Plunkett M.H."/>
            <person name="Hondzo H."/>
            <person name="Barney B.M."/>
        </authorList>
    </citation>
    <scope>NUCLEOTIDE SEQUENCE [LARGE SCALE GENOMIC DNA]</scope>
    <source>
        <strain evidence="2">UTEX 1602</strain>
    </source>
</reference>
<keyword evidence="2" id="KW-1185">Reference proteome</keyword>
<evidence type="ECO:0000313" key="2">
    <source>
        <dbReference type="Proteomes" id="UP000239899"/>
    </source>
</evidence>
<dbReference type="InterPro" id="IPR023198">
    <property type="entry name" value="PGP-like_dom2"/>
</dbReference>